<dbReference type="PROSITE" id="PS51100">
    <property type="entry name" value="PTS_EIIB_TYPE_3"/>
    <property type="match status" value="1"/>
</dbReference>
<dbReference type="Proteomes" id="UP000199545">
    <property type="component" value="Unassembled WGS sequence"/>
</dbReference>
<evidence type="ECO:0000256" key="4">
    <source>
        <dbReference type="ARBA" id="ARBA00022679"/>
    </source>
</evidence>
<dbReference type="GO" id="GO:0016301">
    <property type="term" value="F:kinase activity"/>
    <property type="evidence" value="ECO:0007669"/>
    <property type="project" value="UniProtKB-KW"/>
</dbReference>
<evidence type="ECO:0000259" key="8">
    <source>
        <dbReference type="PROSITE" id="PS51100"/>
    </source>
</evidence>
<dbReference type="AlphaFoldDB" id="A0A1I3UR61"/>
<keyword evidence="6" id="KW-0418">Kinase</keyword>
<dbReference type="InterPro" id="IPR003501">
    <property type="entry name" value="PTS_EIIB_2/3"/>
</dbReference>
<organism evidence="9 10">
    <name type="scientific">Thermoflavimicrobium dichotomicum</name>
    <dbReference type="NCBI Taxonomy" id="46223"/>
    <lineage>
        <taxon>Bacteria</taxon>
        <taxon>Bacillati</taxon>
        <taxon>Bacillota</taxon>
        <taxon>Bacilli</taxon>
        <taxon>Bacillales</taxon>
        <taxon>Thermoactinomycetaceae</taxon>
        <taxon>Thermoflavimicrobium</taxon>
    </lineage>
</organism>
<evidence type="ECO:0000313" key="10">
    <source>
        <dbReference type="Proteomes" id="UP000199545"/>
    </source>
</evidence>
<keyword evidence="4" id="KW-0808">Transferase</keyword>
<reference evidence="9 10" key="1">
    <citation type="submission" date="2016-10" db="EMBL/GenBank/DDBJ databases">
        <authorList>
            <person name="de Groot N.N."/>
        </authorList>
    </citation>
    <scope>NUCLEOTIDE SEQUENCE [LARGE SCALE GENOMIC DNA]</scope>
    <source>
        <strain evidence="9 10">DSM 44778</strain>
    </source>
</reference>
<protein>
    <submittedName>
        <fullName evidence="9">PTS system, cellobiose-specific IIB component</fullName>
    </submittedName>
</protein>
<name>A0A1I3UR61_9BACL</name>
<evidence type="ECO:0000256" key="3">
    <source>
        <dbReference type="ARBA" id="ARBA00022597"/>
    </source>
</evidence>
<proteinExistence type="predicted"/>
<evidence type="ECO:0000256" key="1">
    <source>
        <dbReference type="ARBA" id="ARBA00022448"/>
    </source>
</evidence>
<dbReference type="CDD" id="cd05564">
    <property type="entry name" value="PTS_IIB_chitobiose_lichenan"/>
    <property type="match status" value="1"/>
</dbReference>
<evidence type="ECO:0000256" key="7">
    <source>
        <dbReference type="PROSITE-ProRule" id="PRU00423"/>
    </source>
</evidence>
<keyword evidence="3" id="KW-0762">Sugar transport</keyword>
<dbReference type="EMBL" id="FORR01000026">
    <property type="protein sequence ID" value="SFJ84311.1"/>
    <property type="molecule type" value="Genomic_DNA"/>
</dbReference>
<dbReference type="InterPro" id="IPR036095">
    <property type="entry name" value="PTS_EIIB-like_sf"/>
</dbReference>
<dbReference type="GO" id="GO:0008982">
    <property type="term" value="F:protein-N(PI)-phosphohistidine-sugar phosphotransferase activity"/>
    <property type="evidence" value="ECO:0007669"/>
    <property type="project" value="InterPro"/>
</dbReference>
<keyword evidence="10" id="KW-1185">Reference proteome</keyword>
<accession>A0A1I3UR61</accession>
<dbReference type="Pfam" id="PF02302">
    <property type="entry name" value="PTS_IIB"/>
    <property type="match status" value="1"/>
</dbReference>
<keyword evidence="5" id="KW-0598">Phosphotransferase system</keyword>
<feature type="domain" description="PTS EIIB type-3" evidence="8">
    <location>
        <begin position="1"/>
        <end position="101"/>
    </location>
</feature>
<feature type="modified residue" description="Phosphocysteine; by EIIA" evidence="7">
    <location>
        <position position="7"/>
    </location>
</feature>
<dbReference type="STRING" id="46223.SAMN05421852_12615"/>
<evidence type="ECO:0000256" key="2">
    <source>
        <dbReference type="ARBA" id="ARBA00022553"/>
    </source>
</evidence>
<keyword evidence="2" id="KW-0597">Phosphoprotein</keyword>
<dbReference type="GO" id="GO:0009401">
    <property type="term" value="P:phosphoenolpyruvate-dependent sugar phosphotransferase system"/>
    <property type="evidence" value="ECO:0007669"/>
    <property type="project" value="UniProtKB-KW"/>
</dbReference>
<dbReference type="InterPro" id="IPR013012">
    <property type="entry name" value="PTS_EIIB_3"/>
</dbReference>
<dbReference type="Gene3D" id="3.40.50.2300">
    <property type="match status" value="1"/>
</dbReference>
<keyword evidence="1" id="KW-0813">Transport</keyword>
<dbReference type="PANTHER" id="PTHR34581">
    <property type="entry name" value="PTS SYSTEM N,N'-DIACETYLCHITOBIOSE-SPECIFIC EIIB COMPONENT"/>
    <property type="match status" value="1"/>
</dbReference>
<evidence type="ECO:0000256" key="5">
    <source>
        <dbReference type="ARBA" id="ARBA00022683"/>
    </source>
</evidence>
<dbReference type="PANTHER" id="PTHR34581:SF2">
    <property type="entry name" value="PTS SYSTEM N,N'-DIACETYLCHITOBIOSE-SPECIFIC EIIB COMPONENT"/>
    <property type="match status" value="1"/>
</dbReference>
<gene>
    <name evidence="9" type="ORF">SAMN05421852_12615</name>
</gene>
<evidence type="ECO:0000256" key="6">
    <source>
        <dbReference type="ARBA" id="ARBA00022777"/>
    </source>
</evidence>
<evidence type="ECO:0000313" key="9">
    <source>
        <dbReference type="EMBL" id="SFJ84311.1"/>
    </source>
</evidence>
<dbReference type="SUPFAM" id="SSF52794">
    <property type="entry name" value="PTS system IIB component-like"/>
    <property type="match status" value="1"/>
</dbReference>
<dbReference type="RefSeq" id="WP_093231562.1">
    <property type="nucleotide sequence ID" value="NZ_FORR01000026.1"/>
</dbReference>
<dbReference type="InterPro" id="IPR051819">
    <property type="entry name" value="PTS_sugar-specific_EIIB"/>
</dbReference>
<dbReference type="OrthoDB" id="9808134at2"/>
<sequence>MKVLMVCSGGMSSSFVVNSIKKEAEKQGFALEINAVGSHEFEAELPQYDLGLVAPQVRHRLPFFQEVGKRLGKPVELIPPMGYTPLGAPQLLDLIRKHQRNT</sequence>